<sequence>MLTEADTTAFVSESASGRPDNNTAGFGQVHEVESKDVGEVSVDSETSFDTDTASLPTSEAIISYSPHRKTRPTKIRRSPVFFTLCITPRNPLIYVVKSSILSRRREARFEERLLRSEQDRPKWISKKATTHGAVGSKWENIAIAVAAQANLLT</sequence>
<protein>
    <submittedName>
        <fullName evidence="2">Uncharacterized protein</fullName>
    </submittedName>
</protein>
<evidence type="ECO:0000313" key="3">
    <source>
        <dbReference type="Proteomes" id="UP000578531"/>
    </source>
</evidence>
<dbReference type="GeneID" id="59292553"/>
<organism evidence="2 3">
    <name type="scientific">Letharia columbiana</name>
    <dbReference type="NCBI Taxonomy" id="112416"/>
    <lineage>
        <taxon>Eukaryota</taxon>
        <taxon>Fungi</taxon>
        <taxon>Dikarya</taxon>
        <taxon>Ascomycota</taxon>
        <taxon>Pezizomycotina</taxon>
        <taxon>Lecanoromycetes</taxon>
        <taxon>OSLEUM clade</taxon>
        <taxon>Lecanoromycetidae</taxon>
        <taxon>Lecanorales</taxon>
        <taxon>Lecanorineae</taxon>
        <taxon>Parmeliaceae</taxon>
        <taxon>Letharia</taxon>
    </lineage>
</organism>
<dbReference type="AlphaFoldDB" id="A0A8H6L0B5"/>
<feature type="compositionally biased region" description="Polar residues" evidence="1">
    <location>
        <begin position="43"/>
        <end position="53"/>
    </location>
</feature>
<name>A0A8H6L0B5_9LECA</name>
<accession>A0A8H6L0B5</accession>
<dbReference type="RefSeq" id="XP_037160224.1">
    <property type="nucleotide sequence ID" value="XM_037312792.1"/>
</dbReference>
<gene>
    <name evidence="2" type="ORF">HO173_010907</name>
</gene>
<reference evidence="2 3" key="1">
    <citation type="journal article" date="2020" name="Genomics">
        <title>Complete, high-quality genomes from long-read metagenomic sequencing of two wolf lichen thalli reveals enigmatic genome architecture.</title>
        <authorList>
            <person name="McKenzie S.K."/>
            <person name="Walston R.F."/>
            <person name="Allen J.L."/>
        </authorList>
    </citation>
    <scope>NUCLEOTIDE SEQUENCE [LARGE SCALE GENOMIC DNA]</scope>
    <source>
        <strain evidence="2">WasteWater2</strain>
    </source>
</reference>
<feature type="compositionally biased region" description="Polar residues" evidence="1">
    <location>
        <begin position="1"/>
        <end position="25"/>
    </location>
</feature>
<evidence type="ECO:0000256" key="1">
    <source>
        <dbReference type="SAM" id="MobiDB-lite"/>
    </source>
</evidence>
<feature type="region of interest" description="Disordered" evidence="1">
    <location>
        <begin position="1"/>
        <end position="53"/>
    </location>
</feature>
<dbReference type="Proteomes" id="UP000578531">
    <property type="component" value="Unassembled WGS sequence"/>
</dbReference>
<dbReference type="EMBL" id="JACCJC010000064">
    <property type="protein sequence ID" value="KAF6230791.1"/>
    <property type="molecule type" value="Genomic_DNA"/>
</dbReference>
<proteinExistence type="predicted"/>
<evidence type="ECO:0000313" key="2">
    <source>
        <dbReference type="EMBL" id="KAF6230791.1"/>
    </source>
</evidence>
<keyword evidence="3" id="KW-1185">Reference proteome</keyword>
<comment type="caution">
    <text evidence="2">The sequence shown here is derived from an EMBL/GenBank/DDBJ whole genome shotgun (WGS) entry which is preliminary data.</text>
</comment>